<evidence type="ECO:0000256" key="1">
    <source>
        <dbReference type="ARBA" id="ARBA00004123"/>
    </source>
</evidence>
<feature type="compositionally biased region" description="Basic and acidic residues" evidence="9">
    <location>
        <begin position="801"/>
        <end position="812"/>
    </location>
</feature>
<keyword evidence="4 7" id="KW-0863">Zinc-finger</keyword>
<dbReference type="AlphaFoldDB" id="A0AAV9SAS9"/>
<dbReference type="PANTHER" id="PTHR24394">
    <property type="entry name" value="ZINC FINGER PROTEIN"/>
    <property type="match status" value="1"/>
</dbReference>
<feature type="domain" description="C2H2-type" evidence="10">
    <location>
        <begin position="971"/>
        <end position="998"/>
    </location>
</feature>
<feature type="compositionally biased region" description="Basic and acidic residues" evidence="9">
    <location>
        <begin position="830"/>
        <end position="843"/>
    </location>
</feature>
<evidence type="ECO:0000256" key="5">
    <source>
        <dbReference type="ARBA" id="ARBA00022833"/>
    </source>
</evidence>
<accession>A0AAV9SAS9</accession>
<feature type="region of interest" description="Disordered" evidence="9">
    <location>
        <begin position="749"/>
        <end position="852"/>
    </location>
</feature>
<comment type="caution">
    <text evidence="11">The sequence shown here is derived from an EMBL/GenBank/DDBJ whole genome shotgun (WGS) entry which is preliminary data.</text>
</comment>
<feature type="domain" description="C2H2-type" evidence="10">
    <location>
        <begin position="1168"/>
        <end position="1195"/>
    </location>
</feature>
<keyword evidence="2" id="KW-0479">Metal-binding</keyword>
<feature type="domain" description="C2H2-type" evidence="10">
    <location>
        <begin position="999"/>
        <end position="1026"/>
    </location>
</feature>
<evidence type="ECO:0000313" key="12">
    <source>
        <dbReference type="Proteomes" id="UP001311232"/>
    </source>
</evidence>
<feature type="region of interest" description="Disordered" evidence="9">
    <location>
        <begin position="117"/>
        <end position="152"/>
    </location>
</feature>
<evidence type="ECO:0000256" key="2">
    <source>
        <dbReference type="ARBA" id="ARBA00022723"/>
    </source>
</evidence>
<dbReference type="FunFam" id="3.30.160.60:FF:001527">
    <property type="entry name" value="Zinc finger protein"/>
    <property type="match status" value="1"/>
</dbReference>
<evidence type="ECO:0000259" key="10">
    <source>
        <dbReference type="PROSITE" id="PS50157"/>
    </source>
</evidence>
<feature type="region of interest" description="Disordered" evidence="9">
    <location>
        <begin position="539"/>
        <end position="591"/>
    </location>
</feature>
<sequence>MSKSDILRGIITEKLSTAAREILAVVERTVADYEKEASGFRQQIDRQRRQLELLQPQVKLHRGAKARVKGLQSHEEVVVGEDQAEQQLTGVEDSGSLDFLWYDDNDHEEELPPVVQLTPRSRRKREDLKDPDYEIPSRVQSEKRRPSKPLISDGQNHLDFRVRILDDPQTEVLSNIVFQKSPIQDLSCPRVLGESDFLDLLRSTFPQLAAGAPFDLFMTDNSRRLHPLMVNTLTPEEIYTCIRSSGNSALYIRMKTAANPQSCSRDLPPQPGDEQPASSAATPSADQTEENMRLLSPIDQPQKRRRGRPRLGEEPTHHFLRICVLEGRQADAPSEAELQTSSVKELKCPRGLQEAAFLDLLRITFPQLVGDDKKINIFKSDRSRKLQRLKVSTMTPEEIYRSMKSTGIKKSLLYIKLKTGEDEDTESEEQDLQLVKDEPQPTDCVAMGDETAPLQSDILRGIITEKLSTAAREILAVVERTVADYEKEASGFRQQIDRQRRQLELLQPQVKLHRGDLQSHEEVVIGEEQEEQQLMENTGVEAAGSPSLRGKHSEDEEKVEDPATYSELVQEDLKDPDYEVPPRSVQPGNKRRHLSPVIDTQEPLNLKIRILEDSETEVLSNSVFQNSPVWDLGCPHGLDEAAFLDLLRSTFPQLAAGKPFDIFTTDKSRKLQPLNVKALTPEEISTAIRSLGNSALYIRPKKEMQEREENPVPESPTVDPEIIKNPETELHMRRGQSVDGSNENVLFSSTSQQQDLQTEEGEAESNMDISGDEDDEDGGLDGDEDWEPDDELDTPTRKKRTSSDKSVVHSVEDNNDESESYADPPSESYRALDERNSDPELQTRNKKRRKGRWERKERSKIFCKVCGVFYRQFGSLVRHIWMHVSDPQSVCGACGEKSESVDQLKEHIHSHKKPYSCPDCGKPFFSKDGVKRHAAKHTGSNLFECSVCGKSSPNQYTLNLHRWVHIENKPHKCDICPKSFGLESQLRAHRKRHLANDAYKCHMCNKSLRSRRSLARHTLTHSDERRYSCETCGNRFKSDAGLKSHEKTHEVRDRPFLCHICCMTFPLKQSLMSHLRIHSSERPFVCSVCGKGFTFQGNLKKHMKAHTSEAPFKCCECGRCFKHKNHLTQHIKIHSGIKQFVCGVCGKGCSNQEHLKVHMRTHTGERPYECSLCDRAFTQSHCLKTHMKTHQNEDEAVLAPSESRSTRTKTRPSSLHPSPEEPERRQGRPRSIRVLKHQKVDKAVLAPSES</sequence>
<dbReference type="FunFam" id="3.30.160.60:FF:000478">
    <property type="entry name" value="Zinc finger protein 133"/>
    <property type="match status" value="1"/>
</dbReference>
<dbReference type="PANTHER" id="PTHR24394:SF29">
    <property type="entry name" value="MYONEURIN"/>
    <property type="match status" value="1"/>
</dbReference>
<dbReference type="FunFam" id="3.30.160.60:FF:001443">
    <property type="entry name" value="Zinc finger protein 668"/>
    <property type="match status" value="1"/>
</dbReference>
<protein>
    <recommendedName>
        <fullName evidence="10">C2H2-type domain-containing protein</fullName>
    </recommendedName>
</protein>
<dbReference type="Gene3D" id="3.30.160.60">
    <property type="entry name" value="Classic Zinc Finger"/>
    <property type="match status" value="11"/>
</dbReference>
<keyword evidence="3" id="KW-0677">Repeat</keyword>
<dbReference type="PROSITE" id="PS00028">
    <property type="entry name" value="ZINC_FINGER_C2H2_1"/>
    <property type="match status" value="10"/>
</dbReference>
<feature type="domain" description="C2H2-type" evidence="10">
    <location>
        <begin position="1084"/>
        <end position="1111"/>
    </location>
</feature>
<keyword evidence="6" id="KW-0539">Nucleus</keyword>
<dbReference type="GO" id="GO:0005634">
    <property type="term" value="C:nucleus"/>
    <property type="evidence" value="ECO:0007669"/>
    <property type="project" value="UniProtKB-SubCell"/>
</dbReference>
<feature type="coiled-coil region" evidence="8">
    <location>
        <begin position="475"/>
        <end position="537"/>
    </location>
</feature>
<feature type="compositionally biased region" description="Acidic residues" evidence="9">
    <location>
        <begin position="757"/>
        <end position="793"/>
    </location>
</feature>
<feature type="compositionally biased region" description="Basic residues" evidence="9">
    <location>
        <begin position="1227"/>
        <end position="1239"/>
    </location>
</feature>
<feature type="domain" description="C2H2-type" evidence="10">
    <location>
        <begin position="1112"/>
        <end position="1139"/>
    </location>
</feature>
<dbReference type="FunFam" id="3.30.160.60:FF:000671">
    <property type="entry name" value="Zinc finger protein 26"/>
    <property type="match status" value="1"/>
</dbReference>
<feature type="domain" description="C2H2-type" evidence="10">
    <location>
        <begin position="943"/>
        <end position="970"/>
    </location>
</feature>
<evidence type="ECO:0000256" key="6">
    <source>
        <dbReference type="ARBA" id="ARBA00023242"/>
    </source>
</evidence>
<feature type="coiled-coil region" evidence="8">
    <location>
        <begin position="23"/>
        <end position="50"/>
    </location>
</feature>
<gene>
    <name evidence="11" type="ORF">CRENBAI_019414</name>
</gene>
<dbReference type="Proteomes" id="UP001311232">
    <property type="component" value="Unassembled WGS sequence"/>
</dbReference>
<dbReference type="Pfam" id="PF00096">
    <property type="entry name" value="zf-C2H2"/>
    <property type="match status" value="7"/>
</dbReference>
<evidence type="ECO:0000256" key="3">
    <source>
        <dbReference type="ARBA" id="ARBA00022737"/>
    </source>
</evidence>
<name>A0AAV9SAS9_9TELE</name>
<keyword evidence="12" id="KW-1185">Reference proteome</keyword>
<evidence type="ECO:0000256" key="7">
    <source>
        <dbReference type="PROSITE-ProRule" id="PRU00042"/>
    </source>
</evidence>
<dbReference type="InterPro" id="IPR036236">
    <property type="entry name" value="Znf_C2H2_sf"/>
</dbReference>
<dbReference type="PROSITE" id="PS50157">
    <property type="entry name" value="ZINC_FINGER_C2H2_2"/>
    <property type="match status" value="10"/>
</dbReference>
<organism evidence="11 12">
    <name type="scientific">Crenichthys baileyi</name>
    <name type="common">White River springfish</name>
    <dbReference type="NCBI Taxonomy" id="28760"/>
    <lineage>
        <taxon>Eukaryota</taxon>
        <taxon>Metazoa</taxon>
        <taxon>Chordata</taxon>
        <taxon>Craniata</taxon>
        <taxon>Vertebrata</taxon>
        <taxon>Euteleostomi</taxon>
        <taxon>Actinopterygii</taxon>
        <taxon>Neopterygii</taxon>
        <taxon>Teleostei</taxon>
        <taxon>Neoteleostei</taxon>
        <taxon>Acanthomorphata</taxon>
        <taxon>Ovalentaria</taxon>
        <taxon>Atherinomorphae</taxon>
        <taxon>Cyprinodontiformes</taxon>
        <taxon>Goodeidae</taxon>
        <taxon>Crenichthys</taxon>
    </lineage>
</organism>
<dbReference type="GO" id="GO:0008270">
    <property type="term" value="F:zinc ion binding"/>
    <property type="evidence" value="ECO:0007669"/>
    <property type="project" value="UniProtKB-KW"/>
</dbReference>
<feature type="region of interest" description="Disordered" evidence="9">
    <location>
        <begin position="702"/>
        <end position="729"/>
    </location>
</feature>
<reference evidence="11 12" key="1">
    <citation type="submission" date="2021-06" db="EMBL/GenBank/DDBJ databases">
        <authorList>
            <person name="Palmer J.M."/>
        </authorList>
    </citation>
    <scope>NUCLEOTIDE SEQUENCE [LARGE SCALE GENOMIC DNA]</scope>
    <source>
        <strain evidence="11 12">MEX-2019</strain>
        <tissue evidence="11">Muscle</tissue>
    </source>
</reference>
<keyword evidence="5" id="KW-0862">Zinc</keyword>
<dbReference type="EMBL" id="JAHHUM010000626">
    <property type="protein sequence ID" value="KAK5618343.1"/>
    <property type="molecule type" value="Genomic_DNA"/>
</dbReference>
<keyword evidence="8" id="KW-0175">Coiled coil</keyword>
<dbReference type="GO" id="GO:0000981">
    <property type="term" value="F:DNA-binding transcription factor activity, RNA polymerase II-specific"/>
    <property type="evidence" value="ECO:0007669"/>
    <property type="project" value="TreeGrafter"/>
</dbReference>
<dbReference type="SMART" id="SM00355">
    <property type="entry name" value="ZnF_C2H2"/>
    <property type="match status" value="12"/>
</dbReference>
<evidence type="ECO:0000256" key="4">
    <source>
        <dbReference type="ARBA" id="ARBA00022771"/>
    </source>
</evidence>
<feature type="domain" description="C2H2-type" evidence="10">
    <location>
        <begin position="1140"/>
        <end position="1167"/>
    </location>
</feature>
<feature type="domain" description="C2H2-type" evidence="10">
    <location>
        <begin position="1056"/>
        <end position="1083"/>
    </location>
</feature>
<feature type="region of interest" description="Disordered" evidence="9">
    <location>
        <begin position="260"/>
        <end position="313"/>
    </location>
</feature>
<evidence type="ECO:0000256" key="8">
    <source>
        <dbReference type="SAM" id="Coils"/>
    </source>
</evidence>
<feature type="domain" description="C2H2-type" evidence="10">
    <location>
        <begin position="1027"/>
        <end position="1054"/>
    </location>
</feature>
<evidence type="ECO:0000313" key="11">
    <source>
        <dbReference type="EMBL" id="KAK5618343.1"/>
    </source>
</evidence>
<dbReference type="InterPro" id="IPR013087">
    <property type="entry name" value="Znf_C2H2_type"/>
</dbReference>
<feature type="compositionally biased region" description="Polar residues" evidence="9">
    <location>
        <begin position="276"/>
        <end position="286"/>
    </location>
</feature>
<evidence type="ECO:0000256" key="9">
    <source>
        <dbReference type="SAM" id="MobiDB-lite"/>
    </source>
</evidence>
<feature type="region of interest" description="Disordered" evidence="9">
    <location>
        <begin position="1188"/>
        <end position="1250"/>
    </location>
</feature>
<dbReference type="SUPFAM" id="SSF57667">
    <property type="entry name" value="beta-beta-alpha zinc fingers"/>
    <property type="match status" value="7"/>
</dbReference>
<feature type="domain" description="C2H2-type" evidence="10">
    <location>
        <begin position="915"/>
        <end position="942"/>
    </location>
</feature>
<proteinExistence type="predicted"/>
<comment type="subcellular location">
    <subcellularLocation>
        <location evidence="1">Nucleus</location>
    </subcellularLocation>
</comment>